<protein>
    <submittedName>
        <fullName evidence="2">Uncharacterized protein</fullName>
    </submittedName>
</protein>
<feature type="compositionally biased region" description="Low complexity" evidence="1">
    <location>
        <begin position="23"/>
        <end position="35"/>
    </location>
</feature>
<sequence length="108" mass="11277">MTNSSACCSTSNTRATINYAHRSSGNSDNTASSSTIPGSKKFQKSAAATRDKKAHKASNDTTSLSLVMPIATPATITAASVMNSSSYTGATAQDELHEEKIDAIVEYL</sequence>
<organism evidence="2">
    <name type="scientific">Lygus hesperus</name>
    <name type="common">Western plant bug</name>
    <dbReference type="NCBI Taxonomy" id="30085"/>
    <lineage>
        <taxon>Eukaryota</taxon>
        <taxon>Metazoa</taxon>
        <taxon>Ecdysozoa</taxon>
        <taxon>Arthropoda</taxon>
        <taxon>Hexapoda</taxon>
        <taxon>Insecta</taxon>
        <taxon>Pterygota</taxon>
        <taxon>Neoptera</taxon>
        <taxon>Paraneoptera</taxon>
        <taxon>Hemiptera</taxon>
        <taxon>Heteroptera</taxon>
        <taxon>Panheteroptera</taxon>
        <taxon>Cimicomorpha</taxon>
        <taxon>Miridae</taxon>
        <taxon>Mirini</taxon>
        <taxon>Lygus</taxon>
    </lineage>
</organism>
<evidence type="ECO:0000256" key="1">
    <source>
        <dbReference type="SAM" id="MobiDB-lite"/>
    </source>
</evidence>
<reference evidence="3" key="3">
    <citation type="journal article" date="2016" name="Gigascience">
        <title>De novo construction of an expanded transcriptome assembly for the western tarnished plant bug, Lygus hesperus.</title>
        <authorList>
            <person name="Tassone E.E."/>
            <person name="Geib S.M."/>
            <person name="Hall B."/>
            <person name="Fabrick J.A."/>
            <person name="Brent C.S."/>
            <person name="Hull J.J."/>
        </authorList>
    </citation>
    <scope>NUCLEOTIDE SEQUENCE</scope>
</reference>
<proteinExistence type="predicted"/>
<evidence type="ECO:0000313" key="2">
    <source>
        <dbReference type="EMBL" id="JAG05230.1"/>
    </source>
</evidence>
<evidence type="ECO:0000313" key="3">
    <source>
        <dbReference type="EMBL" id="JAQ16207.1"/>
    </source>
</evidence>
<dbReference type="AlphaFoldDB" id="A0A0A9WK47"/>
<accession>A0A0A9WK47</accession>
<dbReference type="EMBL" id="GDHC01002422">
    <property type="protein sequence ID" value="JAQ16207.1"/>
    <property type="molecule type" value="Transcribed_RNA"/>
</dbReference>
<reference evidence="2" key="1">
    <citation type="journal article" date="2014" name="PLoS ONE">
        <title>Transcriptome-Based Identification of ABC Transporters in the Western Tarnished Plant Bug Lygus hesperus.</title>
        <authorList>
            <person name="Hull J.J."/>
            <person name="Chaney K."/>
            <person name="Geib S.M."/>
            <person name="Fabrick J.A."/>
            <person name="Brent C.S."/>
            <person name="Walsh D."/>
            <person name="Lavine L.C."/>
        </authorList>
    </citation>
    <scope>NUCLEOTIDE SEQUENCE</scope>
</reference>
<reference evidence="2" key="2">
    <citation type="submission" date="2014-07" db="EMBL/GenBank/DDBJ databases">
        <authorList>
            <person name="Hull J."/>
        </authorList>
    </citation>
    <scope>NUCLEOTIDE SEQUENCE</scope>
</reference>
<name>A0A0A9WK47_LYGHE</name>
<feature type="region of interest" description="Disordered" evidence="1">
    <location>
        <begin position="19"/>
        <end position="62"/>
    </location>
</feature>
<gene>
    <name evidence="2" type="ORF">CM83_15186</name>
    <name evidence="3" type="ORF">g.7304</name>
</gene>
<dbReference type="EMBL" id="GBHO01038374">
    <property type="protein sequence ID" value="JAG05230.1"/>
    <property type="molecule type" value="Transcribed_RNA"/>
</dbReference>